<sequence>MMRDRVSASILDAAATLLAEEGDSASMAQIAASAGVGRATLYRYFPTREALVRGLSSAAIDDLAGRIDAAALDQVPVREAVARTVRAFVTAGATWAALARIGREDWKDPVDLETRVVTPVRALLERGVADGTLRRDLPAQAVVTLFTGMLELGLRLVLEQGLGVEDASATTTALFLDGAAAQES</sequence>
<dbReference type="GO" id="GO:0000976">
    <property type="term" value="F:transcription cis-regulatory region binding"/>
    <property type="evidence" value="ECO:0007669"/>
    <property type="project" value="TreeGrafter"/>
</dbReference>
<evidence type="ECO:0000256" key="1">
    <source>
        <dbReference type="ARBA" id="ARBA00023015"/>
    </source>
</evidence>
<feature type="domain" description="HTH tetR-type" evidence="5">
    <location>
        <begin position="4"/>
        <end position="63"/>
    </location>
</feature>
<evidence type="ECO:0000256" key="4">
    <source>
        <dbReference type="PROSITE-ProRule" id="PRU00335"/>
    </source>
</evidence>
<dbReference type="GO" id="GO:0003700">
    <property type="term" value="F:DNA-binding transcription factor activity"/>
    <property type="evidence" value="ECO:0007669"/>
    <property type="project" value="TreeGrafter"/>
</dbReference>
<dbReference type="InterPro" id="IPR036271">
    <property type="entry name" value="Tet_transcr_reg_TetR-rel_C_sf"/>
</dbReference>
<dbReference type="eggNOG" id="COG1309">
    <property type="taxonomic scope" value="Bacteria"/>
</dbReference>
<evidence type="ECO:0000256" key="2">
    <source>
        <dbReference type="ARBA" id="ARBA00023125"/>
    </source>
</evidence>
<dbReference type="PANTHER" id="PTHR30055:SF234">
    <property type="entry name" value="HTH-TYPE TRANSCRIPTIONAL REGULATOR BETI"/>
    <property type="match status" value="1"/>
</dbReference>
<dbReference type="SUPFAM" id="SSF48498">
    <property type="entry name" value="Tetracyclin repressor-like, C-terminal domain"/>
    <property type="match status" value="1"/>
</dbReference>
<keyword evidence="3" id="KW-0804">Transcription</keyword>
<feature type="DNA-binding region" description="H-T-H motif" evidence="4">
    <location>
        <begin position="26"/>
        <end position="45"/>
    </location>
</feature>
<accession>C5BZL7</accession>
<dbReference type="InterPro" id="IPR001647">
    <property type="entry name" value="HTH_TetR"/>
</dbReference>
<dbReference type="PROSITE" id="PS50977">
    <property type="entry name" value="HTH_TETR_2"/>
    <property type="match status" value="1"/>
</dbReference>
<dbReference type="SUPFAM" id="SSF46689">
    <property type="entry name" value="Homeodomain-like"/>
    <property type="match status" value="1"/>
</dbReference>
<evidence type="ECO:0000259" key="5">
    <source>
        <dbReference type="PROSITE" id="PS50977"/>
    </source>
</evidence>
<dbReference type="PRINTS" id="PR00455">
    <property type="entry name" value="HTHTETR"/>
</dbReference>
<dbReference type="HOGENOM" id="CLU_069356_17_1_11"/>
<proteinExistence type="predicted"/>
<dbReference type="InterPro" id="IPR050109">
    <property type="entry name" value="HTH-type_TetR-like_transc_reg"/>
</dbReference>
<keyword evidence="1" id="KW-0805">Transcription regulation</keyword>
<gene>
    <name evidence="6" type="ordered locus">Bcav_0928</name>
</gene>
<dbReference type="STRING" id="471853.Bcav_0928"/>
<reference evidence="6 7" key="1">
    <citation type="journal article" date="2009" name="Stand. Genomic Sci.">
        <title>Complete genome sequence of Beutenbergia cavernae type strain (HKI 0122).</title>
        <authorList>
            <person name="Land M."/>
            <person name="Pukall R."/>
            <person name="Abt B."/>
            <person name="Goker M."/>
            <person name="Rohde M."/>
            <person name="Glavina Del Rio T."/>
            <person name="Tice H."/>
            <person name="Copeland A."/>
            <person name="Cheng J.F."/>
            <person name="Lucas S."/>
            <person name="Chen F."/>
            <person name="Nolan M."/>
            <person name="Bruce D."/>
            <person name="Goodwin L."/>
            <person name="Pitluck S."/>
            <person name="Ivanova N."/>
            <person name="Mavromatis K."/>
            <person name="Ovchinnikova G."/>
            <person name="Pati A."/>
            <person name="Chen A."/>
            <person name="Palaniappan K."/>
            <person name="Hauser L."/>
            <person name="Chang Y.J."/>
            <person name="Jefferies C.C."/>
            <person name="Saunders E."/>
            <person name="Brettin T."/>
            <person name="Detter J.C."/>
            <person name="Han C."/>
            <person name="Chain P."/>
            <person name="Bristow J."/>
            <person name="Eisen J.A."/>
            <person name="Markowitz V."/>
            <person name="Hugenholtz P."/>
            <person name="Kyrpides N.C."/>
            <person name="Klenk H.P."/>
            <person name="Lapidus A."/>
        </authorList>
    </citation>
    <scope>NUCLEOTIDE SEQUENCE [LARGE SCALE GENOMIC DNA]</scope>
    <source>
        <strain evidence="7">ATCC BAA-8 / DSM 12333 / NBRC 16432</strain>
    </source>
</reference>
<name>C5BZL7_BEUC1</name>
<evidence type="ECO:0000313" key="7">
    <source>
        <dbReference type="Proteomes" id="UP000007962"/>
    </source>
</evidence>
<evidence type="ECO:0000256" key="3">
    <source>
        <dbReference type="ARBA" id="ARBA00023163"/>
    </source>
</evidence>
<dbReference type="Pfam" id="PF00440">
    <property type="entry name" value="TetR_N"/>
    <property type="match status" value="1"/>
</dbReference>
<dbReference type="Proteomes" id="UP000007962">
    <property type="component" value="Chromosome"/>
</dbReference>
<dbReference type="InterPro" id="IPR009057">
    <property type="entry name" value="Homeodomain-like_sf"/>
</dbReference>
<dbReference type="Gene3D" id="1.10.357.10">
    <property type="entry name" value="Tetracycline Repressor, domain 2"/>
    <property type="match status" value="1"/>
</dbReference>
<dbReference type="AlphaFoldDB" id="C5BZL7"/>
<evidence type="ECO:0000313" key="6">
    <source>
        <dbReference type="EMBL" id="ACQ79189.1"/>
    </source>
</evidence>
<organism evidence="6 7">
    <name type="scientific">Beutenbergia cavernae (strain ATCC BAA-8 / DSM 12333 / CCUG 43141 / JCM 11478 / NBRC 16432 / NCIMB 13614 / HKI 0122)</name>
    <dbReference type="NCBI Taxonomy" id="471853"/>
    <lineage>
        <taxon>Bacteria</taxon>
        <taxon>Bacillati</taxon>
        <taxon>Actinomycetota</taxon>
        <taxon>Actinomycetes</taxon>
        <taxon>Micrococcales</taxon>
        <taxon>Beutenbergiaceae</taxon>
        <taxon>Beutenbergia</taxon>
    </lineage>
</organism>
<keyword evidence="7" id="KW-1185">Reference proteome</keyword>
<dbReference type="EMBL" id="CP001618">
    <property type="protein sequence ID" value="ACQ79189.1"/>
    <property type="molecule type" value="Genomic_DNA"/>
</dbReference>
<protein>
    <submittedName>
        <fullName evidence="6">Transcriptional regulator, TetR family</fullName>
    </submittedName>
</protein>
<dbReference type="KEGG" id="bcv:Bcav_0928"/>
<keyword evidence="2 4" id="KW-0238">DNA-binding</keyword>
<dbReference type="PANTHER" id="PTHR30055">
    <property type="entry name" value="HTH-TYPE TRANSCRIPTIONAL REGULATOR RUTR"/>
    <property type="match status" value="1"/>
</dbReference>